<feature type="signal peptide" evidence="1">
    <location>
        <begin position="1"/>
        <end position="19"/>
    </location>
</feature>
<protein>
    <submittedName>
        <fullName evidence="2">Uncharacterized protein</fullName>
    </submittedName>
</protein>
<organism evidence="2 3">
    <name type="scientific">Metschnikowia aff. pulcherrima</name>
    <dbReference type="NCBI Taxonomy" id="2163413"/>
    <lineage>
        <taxon>Eukaryota</taxon>
        <taxon>Fungi</taxon>
        <taxon>Dikarya</taxon>
        <taxon>Ascomycota</taxon>
        <taxon>Saccharomycotina</taxon>
        <taxon>Pichiomycetes</taxon>
        <taxon>Metschnikowiaceae</taxon>
        <taxon>Metschnikowia</taxon>
    </lineage>
</organism>
<sequence>MRFSLFTMTLTGVFNVVEGSFMEIKGSNISSHEILPQRSPPMLPQMSKFRSTEADSDGTFDDTFWSDRFQEIRFLEEKLEFFLEELKSFIYGRQFDSAGFHFLADSLFSELTNIRDLAEITLSPLKGTLQGTVFAQLRYVTSVFYLLVDSAELLDFYLVKNGPAQKLVARLIILNLKLMRLFDSQGRPISSRYNYIDSVARLATRKKELEDKFGGFKVSNRLRRVFDFYSAQADASLSTLAETIPHFEI</sequence>
<evidence type="ECO:0000313" key="3">
    <source>
        <dbReference type="Proteomes" id="UP000292447"/>
    </source>
</evidence>
<gene>
    <name evidence="2" type="ORF">METSCH_E05690</name>
</gene>
<feature type="chain" id="PRO_5020927304" evidence="1">
    <location>
        <begin position="20"/>
        <end position="249"/>
    </location>
</feature>
<dbReference type="Proteomes" id="UP000292447">
    <property type="component" value="Chromosome V"/>
</dbReference>
<name>A0A4P6XRZ2_9ASCO</name>
<reference evidence="3" key="1">
    <citation type="submission" date="2019-03" db="EMBL/GenBank/DDBJ databases">
        <title>Snf2 controls pulcherriminic acid biosynthesis and connects pigmentation and antifungal activity of the yeast Metschnikowia pulcherrima.</title>
        <authorList>
            <person name="Gore-Lloyd D."/>
            <person name="Sumann I."/>
            <person name="Brachmann A.O."/>
            <person name="Schneeberger K."/>
            <person name="Ortiz-Merino R.A."/>
            <person name="Moreno-Beltran M."/>
            <person name="Schlaefli M."/>
            <person name="Kirner P."/>
            <person name="Santos Kron A."/>
            <person name="Wolfe K.H."/>
            <person name="Piel J."/>
            <person name="Ahrens C.H."/>
            <person name="Henk D."/>
            <person name="Freimoser F.M."/>
        </authorList>
    </citation>
    <scope>NUCLEOTIDE SEQUENCE [LARGE SCALE GENOMIC DNA]</scope>
    <source>
        <strain evidence="3">APC 1.2</strain>
    </source>
</reference>
<keyword evidence="1" id="KW-0732">Signal</keyword>
<dbReference type="EMBL" id="CP034460">
    <property type="protein sequence ID" value="QBM90322.1"/>
    <property type="molecule type" value="Genomic_DNA"/>
</dbReference>
<evidence type="ECO:0000313" key="2">
    <source>
        <dbReference type="EMBL" id="QBM90322.1"/>
    </source>
</evidence>
<accession>A0A4P6XRZ2</accession>
<keyword evidence="3" id="KW-1185">Reference proteome</keyword>
<dbReference type="AlphaFoldDB" id="A0A4P6XRZ2"/>
<evidence type="ECO:0000256" key="1">
    <source>
        <dbReference type="SAM" id="SignalP"/>
    </source>
</evidence>
<proteinExistence type="predicted"/>